<dbReference type="AlphaFoldDB" id="A0ABD3A9Q6"/>
<feature type="signal peptide" evidence="1">
    <location>
        <begin position="1"/>
        <end position="18"/>
    </location>
</feature>
<evidence type="ECO:0000313" key="2">
    <source>
        <dbReference type="EMBL" id="KAL3527557.1"/>
    </source>
</evidence>
<reference evidence="2 3" key="1">
    <citation type="submission" date="2024-11" db="EMBL/GenBank/DDBJ databases">
        <title>A near-complete genome assembly of Cinchona calisaya.</title>
        <authorList>
            <person name="Lian D.C."/>
            <person name="Zhao X.W."/>
            <person name="Wei L."/>
        </authorList>
    </citation>
    <scope>NUCLEOTIDE SEQUENCE [LARGE SCALE GENOMIC DNA]</scope>
    <source>
        <tissue evidence="2">Nenye</tissue>
    </source>
</reference>
<evidence type="ECO:0008006" key="4">
    <source>
        <dbReference type="Google" id="ProtNLM"/>
    </source>
</evidence>
<protein>
    <recommendedName>
        <fullName evidence="4">Secreted protein</fullName>
    </recommendedName>
</protein>
<accession>A0ABD3A9Q6</accession>
<feature type="chain" id="PRO_5044799144" description="Secreted protein" evidence="1">
    <location>
        <begin position="19"/>
        <end position="83"/>
    </location>
</feature>
<evidence type="ECO:0000256" key="1">
    <source>
        <dbReference type="SAM" id="SignalP"/>
    </source>
</evidence>
<dbReference type="EMBL" id="JBJUIK010000005">
    <property type="protein sequence ID" value="KAL3527557.1"/>
    <property type="molecule type" value="Genomic_DNA"/>
</dbReference>
<proteinExistence type="predicted"/>
<evidence type="ECO:0000313" key="3">
    <source>
        <dbReference type="Proteomes" id="UP001630127"/>
    </source>
</evidence>
<keyword evidence="3" id="KW-1185">Reference proteome</keyword>
<gene>
    <name evidence="2" type="ORF">ACH5RR_012213</name>
</gene>
<comment type="caution">
    <text evidence="2">The sequence shown here is derived from an EMBL/GenBank/DDBJ whole genome shotgun (WGS) entry which is preliminary data.</text>
</comment>
<organism evidence="2 3">
    <name type="scientific">Cinchona calisaya</name>
    <dbReference type="NCBI Taxonomy" id="153742"/>
    <lineage>
        <taxon>Eukaryota</taxon>
        <taxon>Viridiplantae</taxon>
        <taxon>Streptophyta</taxon>
        <taxon>Embryophyta</taxon>
        <taxon>Tracheophyta</taxon>
        <taxon>Spermatophyta</taxon>
        <taxon>Magnoliopsida</taxon>
        <taxon>eudicotyledons</taxon>
        <taxon>Gunneridae</taxon>
        <taxon>Pentapetalae</taxon>
        <taxon>asterids</taxon>
        <taxon>lamiids</taxon>
        <taxon>Gentianales</taxon>
        <taxon>Rubiaceae</taxon>
        <taxon>Cinchonoideae</taxon>
        <taxon>Cinchoneae</taxon>
        <taxon>Cinchona</taxon>
    </lineage>
</organism>
<sequence length="83" mass="9183">MALLVLLLWMLLISLSITLKFAIVRCDDMYYFTLGEAVQRPDSVLAASNVALSKGLLARASLAAKSMNSGVWTWASKRLGFFR</sequence>
<keyword evidence="1" id="KW-0732">Signal</keyword>
<name>A0ABD3A9Q6_9GENT</name>
<dbReference type="Proteomes" id="UP001630127">
    <property type="component" value="Unassembled WGS sequence"/>
</dbReference>